<dbReference type="InterPro" id="IPR011335">
    <property type="entry name" value="Restrct_endonuc-II-like"/>
</dbReference>
<dbReference type="Gene3D" id="3.90.320.10">
    <property type="match status" value="1"/>
</dbReference>
<comment type="caution">
    <text evidence="2">The sequence shown here is derived from an EMBL/GenBank/DDBJ whole genome shotgun (WGS) entry which is preliminary data.</text>
</comment>
<dbReference type="CDD" id="cd22343">
    <property type="entry name" value="PDDEXK_lambda_exonuclease-like"/>
    <property type="match status" value="1"/>
</dbReference>
<accession>A0A0L7KYC4</accession>
<dbReference type="PANTHER" id="PTHR39953">
    <property type="entry name" value="RE54151P"/>
    <property type="match status" value="1"/>
</dbReference>
<sequence>MEQGFTKANSSNLPRVDLLTLGEFLASNKDFCSAEFRNVKTTISSRPSYGDDAVSYVQLKRDGNLCIMKAKICPEHKVHAKLYGVTLIIDEVDEAVKSVECHDCVASQGGCKHAIAFLMWVHRRSEDPSCTSVECYWMKSKLSRVGNTLKYITSIDLSNGKPSLPSNSGVFEKFLEEGKKRKLNDCELLKYQKDYVCDTLERLSMHKLVLKYKEKSCDTFLKKIVLTDGDVIKVEEETRDQHQSYLWHEIRYGRVTASRAYEFSRCKTSDGTLIALIMGGKLPDTSAMKRGRMLEDKVRKTVSTRLGKKIQKCGLMLCKKYPMLAGSPDGICEANVIEIKCPISEKTLKNYVQNGKPTQKFYVQMQLQMYLTGLHKGYFCVADCNYSVNKNVDIISVTFDDKYVSDFIKVLVSSWKDNVYPLLYQSVF</sequence>
<evidence type="ECO:0000313" key="2">
    <source>
        <dbReference type="EMBL" id="KOB68049.1"/>
    </source>
</evidence>
<dbReference type="InterPro" id="IPR019080">
    <property type="entry name" value="YqaJ_viral_recombinase"/>
</dbReference>
<dbReference type="AlphaFoldDB" id="A0A0L7KYC4"/>
<dbReference type="EMBL" id="JTDY01004524">
    <property type="protein sequence ID" value="KOB68049.1"/>
    <property type="molecule type" value="Genomic_DNA"/>
</dbReference>
<dbReference type="PANTHER" id="PTHR39953:SF1">
    <property type="entry name" value="RE54151P"/>
    <property type="match status" value="1"/>
</dbReference>
<evidence type="ECO:0000313" key="3">
    <source>
        <dbReference type="Proteomes" id="UP000037510"/>
    </source>
</evidence>
<dbReference type="Proteomes" id="UP000037510">
    <property type="component" value="Unassembled WGS sequence"/>
</dbReference>
<gene>
    <name evidence="2" type="ORF">OBRU01_12990</name>
</gene>
<organism evidence="2 3">
    <name type="scientific">Operophtera brumata</name>
    <name type="common">Winter moth</name>
    <name type="synonym">Phalaena brumata</name>
    <dbReference type="NCBI Taxonomy" id="104452"/>
    <lineage>
        <taxon>Eukaryota</taxon>
        <taxon>Metazoa</taxon>
        <taxon>Ecdysozoa</taxon>
        <taxon>Arthropoda</taxon>
        <taxon>Hexapoda</taxon>
        <taxon>Insecta</taxon>
        <taxon>Pterygota</taxon>
        <taxon>Neoptera</taxon>
        <taxon>Endopterygota</taxon>
        <taxon>Lepidoptera</taxon>
        <taxon>Glossata</taxon>
        <taxon>Ditrysia</taxon>
        <taxon>Geometroidea</taxon>
        <taxon>Geometridae</taxon>
        <taxon>Larentiinae</taxon>
        <taxon>Operophtera</taxon>
    </lineage>
</organism>
<protein>
    <submittedName>
        <fullName evidence="2">Alkaline nuclease</fullName>
    </submittedName>
</protein>
<reference evidence="2 3" key="1">
    <citation type="journal article" date="2015" name="Genome Biol. Evol.">
        <title>The genome of winter moth (Operophtera brumata) provides a genomic perspective on sexual dimorphism and phenology.</title>
        <authorList>
            <person name="Derks M.F."/>
            <person name="Smit S."/>
            <person name="Salis L."/>
            <person name="Schijlen E."/>
            <person name="Bossers A."/>
            <person name="Mateman C."/>
            <person name="Pijl A.S."/>
            <person name="de Ridder D."/>
            <person name="Groenen M.A."/>
            <person name="Visser M.E."/>
            <person name="Megens H.J."/>
        </authorList>
    </citation>
    <scope>NUCLEOTIDE SEQUENCE [LARGE SCALE GENOMIC DNA]</scope>
    <source>
        <strain evidence="2">WM2013NL</strain>
        <tissue evidence="2">Head and thorax</tissue>
    </source>
</reference>
<keyword evidence="3" id="KW-1185">Reference proteome</keyword>
<evidence type="ECO:0000259" key="1">
    <source>
        <dbReference type="Pfam" id="PF09588"/>
    </source>
</evidence>
<dbReference type="SUPFAM" id="SSF52980">
    <property type="entry name" value="Restriction endonuclease-like"/>
    <property type="match status" value="1"/>
</dbReference>
<dbReference type="Pfam" id="PF09588">
    <property type="entry name" value="YqaJ"/>
    <property type="match status" value="1"/>
</dbReference>
<dbReference type="InterPro" id="IPR011604">
    <property type="entry name" value="PDDEXK-like_dom_sf"/>
</dbReference>
<dbReference type="GO" id="GO:0006281">
    <property type="term" value="P:DNA repair"/>
    <property type="evidence" value="ECO:0007669"/>
    <property type="project" value="UniProtKB-ARBA"/>
</dbReference>
<name>A0A0L7KYC4_OPEBR</name>
<feature type="domain" description="YqaJ viral recombinase" evidence="1">
    <location>
        <begin position="247"/>
        <end position="374"/>
    </location>
</feature>
<proteinExistence type="predicted"/>